<dbReference type="Pfam" id="PF26113">
    <property type="entry name" value="GH16_XgeA"/>
    <property type="match status" value="1"/>
</dbReference>
<dbReference type="Gene3D" id="2.60.120.200">
    <property type="match status" value="1"/>
</dbReference>
<evidence type="ECO:0000313" key="1">
    <source>
        <dbReference type="EMBL" id="GJJ14109.1"/>
    </source>
</evidence>
<comment type="caution">
    <text evidence="1">The sequence shown here is derived from an EMBL/GenBank/DDBJ whole genome shotgun (WGS) entry which is preliminary data.</text>
</comment>
<sequence length="102" mass="11115">MVFSFWMRFTFLKRNMVSILTARSWPYSGEIDIYEGVGNGVQNTVSYHTSEGCSYGADLNQTNILNTAVGTDCNALENNGETCVPSDIALSDPDPTTSPVPL</sequence>
<dbReference type="Proteomes" id="UP001050691">
    <property type="component" value="Unassembled WGS sequence"/>
</dbReference>
<accession>A0AAV5AN20</accession>
<organism evidence="1 2">
    <name type="scientific">Clathrus columnatus</name>
    <dbReference type="NCBI Taxonomy" id="1419009"/>
    <lineage>
        <taxon>Eukaryota</taxon>
        <taxon>Fungi</taxon>
        <taxon>Dikarya</taxon>
        <taxon>Basidiomycota</taxon>
        <taxon>Agaricomycotina</taxon>
        <taxon>Agaricomycetes</taxon>
        <taxon>Phallomycetidae</taxon>
        <taxon>Phallales</taxon>
        <taxon>Clathraceae</taxon>
        <taxon>Clathrus</taxon>
    </lineage>
</organism>
<dbReference type="InterPro" id="IPR013320">
    <property type="entry name" value="ConA-like_dom_sf"/>
</dbReference>
<dbReference type="AlphaFoldDB" id="A0AAV5AN20"/>
<name>A0AAV5AN20_9AGAM</name>
<dbReference type="EMBL" id="BPWL01000009">
    <property type="protein sequence ID" value="GJJ14109.1"/>
    <property type="molecule type" value="Genomic_DNA"/>
</dbReference>
<gene>
    <name evidence="1" type="ORF">Clacol_008366</name>
</gene>
<reference evidence="1" key="1">
    <citation type="submission" date="2021-10" db="EMBL/GenBank/DDBJ databases">
        <title>De novo Genome Assembly of Clathrus columnatus (Basidiomycota, Fungi) Using Illumina and Nanopore Sequence Data.</title>
        <authorList>
            <person name="Ogiso-Tanaka E."/>
            <person name="Itagaki H."/>
            <person name="Hosoya T."/>
            <person name="Hosaka K."/>
        </authorList>
    </citation>
    <scope>NUCLEOTIDE SEQUENCE</scope>
    <source>
        <strain evidence="1">MO-923</strain>
    </source>
</reference>
<evidence type="ECO:0000313" key="2">
    <source>
        <dbReference type="Proteomes" id="UP001050691"/>
    </source>
</evidence>
<protein>
    <submittedName>
        <fullName evidence="1">Uncharacterized protein</fullName>
    </submittedName>
</protein>
<dbReference type="SUPFAM" id="SSF49899">
    <property type="entry name" value="Concanavalin A-like lectins/glucanases"/>
    <property type="match status" value="1"/>
</dbReference>
<keyword evidence="2" id="KW-1185">Reference proteome</keyword>
<proteinExistence type="predicted"/>